<evidence type="ECO:0000313" key="2">
    <source>
        <dbReference type="Proteomes" id="UP000006251"/>
    </source>
</evidence>
<keyword evidence="2" id="KW-1185">Reference proteome</keyword>
<sequence length="44" mass="4783">MKLGNSVFYLLYPEMYGISGATRDTNAVTKAIIDVTDDTINGTI</sequence>
<dbReference type="AlphaFoldDB" id="K6YCC4"/>
<organism evidence="1 2">
    <name type="scientific">Brumicola pallidula DSM 14239 = ACAM 615</name>
    <dbReference type="NCBI Taxonomy" id="1121922"/>
    <lineage>
        <taxon>Bacteria</taxon>
        <taxon>Pseudomonadati</taxon>
        <taxon>Pseudomonadota</taxon>
        <taxon>Gammaproteobacteria</taxon>
        <taxon>Alteromonadales</taxon>
        <taxon>Alteromonadaceae</taxon>
        <taxon>Brumicola</taxon>
    </lineage>
</organism>
<dbReference type="Proteomes" id="UP000006251">
    <property type="component" value="Unassembled WGS sequence"/>
</dbReference>
<proteinExistence type="predicted"/>
<comment type="caution">
    <text evidence="1">The sequence shown here is derived from an EMBL/GenBank/DDBJ whole genome shotgun (WGS) entry which is preliminary data.</text>
</comment>
<evidence type="ECO:0000313" key="1">
    <source>
        <dbReference type="EMBL" id="GAC30379.1"/>
    </source>
</evidence>
<reference evidence="2" key="1">
    <citation type="journal article" date="2014" name="Environ. Microbiol.">
        <title>Comparative genomics of the marine bacterial genus Glaciecola reveals the high degree of genomic diversity and genomic characteristic for cold adaptation.</title>
        <authorList>
            <person name="Qin Q.L."/>
            <person name="Xie B.B."/>
            <person name="Yu Y."/>
            <person name="Shu Y.L."/>
            <person name="Rong J.C."/>
            <person name="Zhang Y.J."/>
            <person name="Zhao D.L."/>
            <person name="Chen X.L."/>
            <person name="Zhang X.Y."/>
            <person name="Chen B."/>
            <person name="Zhou B.C."/>
            <person name="Zhang Y.Z."/>
        </authorList>
    </citation>
    <scope>NUCLEOTIDE SEQUENCE [LARGE SCALE GENOMIC DNA]</scope>
    <source>
        <strain evidence="2">ACAM 615</strain>
    </source>
</reference>
<dbReference type="EMBL" id="BAEQ01000055">
    <property type="protein sequence ID" value="GAC30379.1"/>
    <property type="molecule type" value="Genomic_DNA"/>
</dbReference>
<name>K6YCC4_9ALTE</name>
<protein>
    <submittedName>
        <fullName evidence="1">Uncharacterized protein</fullName>
    </submittedName>
</protein>
<gene>
    <name evidence="1" type="ORF">GPAL_3533</name>
</gene>
<accession>K6YCC4</accession>